<keyword evidence="5 9" id="KW-0676">Redox-active center</keyword>
<dbReference type="PANTHER" id="PTHR45663:SF11">
    <property type="entry name" value="GEO12009P1"/>
    <property type="match status" value="1"/>
</dbReference>
<feature type="disulfide bond" description="Redox-active" evidence="9">
    <location>
        <begin position="31"/>
        <end position="34"/>
    </location>
</feature>
<accession>A0A8J3G358</accession>
<evidence type="ECO:0000313" key="12">
    <source>
        <dbReference type="Proteomes" id="UP000634004"/>
    </source>
</evidence>
<feature type="site" description="Deprotonates C-terminal active site Cys" evidence="8">
    <location>
        <position position="25"/>
    </location>
</feature>
<proteinExistence type="inferred from homology"/>
<dbReference type="PRINTS" id="PR00421">
    <property type="entry name" value="THIOREDOXIN"/>
</dbReference>
<dbReference type="Gene3D" id="3.40.30.10">
    <property type="entry name" value="Glutaredoxin"/>
    <property type="match status" value="1"/>
</dbReference>
<evidence type="ECO:0000256" key="4">
    <source>
        <dbReference type="ARBA" id="ARBA00023157"/>
    </source>
</evidence>
<evidence type="ECO:0000256" key="9">
    <source>
        <dbReference type="PIRSR" id="PIRSR000077-4"/>
    </source>
</evidence>
<evidence type="ECO:0000256" key="7">
    <source>
        <dbReference type="PIRNR" id="PIRNR000077"/>
    </source>
</evidence>
<dbReference type="FunFam" id="3.40.30.10:FF:000001">
    <property type="entry name" value="Thioredoxin"/>
    <property type="match status" value="1"/>
</dbReference>
<dbReference type="GO" id="GO:0005737">
    <property type="term" value="C:cytoplasm"/>
    <property type="evidence" value="ECO:0007669"/>
    <property type="project" value="TreeGrafter"/>
</dbReference>
<dbReference type="Proteomes" id="UP000634004">
    <property type="component" value="Unassembled WGS sequence"/>
</dbReference>
<dbReference type="PIRSF" id="PIRSF000077">
    <property type="entry name" value="Thioredoxin"/>
    <property type="match status" value="1"/>
</dbReference>
<dbReference type="SUPFAM" id="SSF52833">
    <property type="entry name" value="Thioredoxin-like"/>
    <property type="match status" value="1"/>
</dbReference>
<dbReference type="GO" id="GO:0015035">
    <property type="term" value="F:protein-disulfide reductase activity"/>
    <property type="evidence" value="ECO:0007669"/>
    <property type="project" value="UniProtKB-UniRule"/>
</dbReference>
<dbReference type="Pfam" id="PF00085">
    <property type="entry name" value="Thioredoxin"/>
    <property type="match status" value="1"/>
</dbReference>
<sequence>MSTIAVTDETFQSEVLKSDTPVLVDFWAEWCAPCKAMGPALEAVSKDMEGKVKIAKVNIDDAPDTPMRYHIRNVPTMMIFKDGEVVSTKMGAMTKTKLAEWLAEHA</sequence>
<evidence type="ECO:0000256" key="3">
    <source>
        <dbReference type="ARBA" id="ARBA00022982"/>
    </source>
</evidence>
<reference evidence="11" key="2">
    <citation type="submission" date="2020-09" db="EMBL/GenBank/DDBJ databases">
        <authorList>
            <person name="Sun Q."/>
            <person name="Kim S."/>
        </authorList>
    </citation>
    <scope>NUCLEOTIDE SEQUENCE</scope>
    <source>
        <strain evidence="11">KCTC 32513</strain>
    </source>
</reference>
<gene>
    <name evidence="11" type="ORF">GCM10009069_26690</name>
</gene>
<dbReference type="EMBL" id="BMZH01000014">
    <property type="protein sequence ID" value="GHB02582.1"/>
    <property type="molecule type" value="Genomic_DNA"/>
</dbReference>
<protein>
    <recommendedName>
        <fullName evidence="6 7">Thioredoxin</fullName>
    </recommendedName>
</protein>
<feature type="domain" description="Thioredoxin" evidence="10">
    <location>
        <begin position="1"/>
        <end position="106"/>
    </location>
</feature>
<keyword evidence="2" id="KW-0813">Transport</keyword>
<feature type="site" description="Contributes to redox potential value" evidence="8">
    <location>
        <position position="33"/>
    </location>
</feature>
<dbReference type="RefSeq" id="WP_189499259.1">
    <property type="nucleotide sequence ID" value="NZ_BMZH01000014.1"/>
</dbReference>
<dbReference type="PROSITE" id="PS00194">
    <property type="entry name" value="THIOREDOXIN_1"/>
    <property type="match status" value="1"/>
</dbReference>
<dbReference type="NCBIfam" id="TIGR01068">
    <property type="entry name" value="thioredoxin"/>
    <property type="match status" value="1"/>
</dbReference>
<name>A0A8J3G358_9PROT</name>
<dbReference type="PANTHER" id="PTHR45663">
    <property type="entry name" value="GEO12009P1"/>
    <property type="match status" value="1"/>
</dbReference>
<evidence type="ECO:0000256" key="1">
    <source>
        <dbReference type="ARBA" id="ARBA00008987"/>
    </source>
</evidence>
<evidence type="ECO:0000256" key="6">
    <source>
        <dbReference type="NCBIfam" id="TIGR01068"/>
    </source>
</evidence>
<dbReference type="InterPro" id="IPR017937">
    <property type="entry name" value="Thioredoxin_CS"/>
</dbReference>
<feature type="active site" description="Nucleophile" evidence="8">
    <location>
        <position position="34"/>
    </location>
</feature>
<feature type="active site" description="Nucleophile" evidence="8">
    <location>
        <position position="31"/>
    </location>
</feature>
<evidence type="ECO:0000313" key="11">
    <source>
        <dbReference type="EMBL" id="GHB02582.1"/>
    </source>
</evidence>
<comment type="caution">
    <text evidence="11">The sequence shown here is derived from an EMBL/GenBank/DDBJ whole genome shotgun (WGS) entry which is preliminary data.</text>
</comment>
<dbReference type="InterPro" id="IPR013766">
    <property type="entry name" value="Thioredoxin_domain"/>
</dbReference>
<feature type="site" description="Contributes to redox potential value" evidence="8">
    <location>
        <position position="32"/>
    </location>
</feature>
<dbReference type="CDD" id="cd02947">
    <property type="entry name" value="TRX_family"/>
    <property type="match status" value="1"/>
</dbReference>
<dbReference type="PROSITE" id="PS51352">
    <property type="entry name" value="THIOREDOXIN_2"/>
    <property type="match status" value="1"/>
</dbReference>
<evidence type="ECO:0000256" key="2">
    <source>
        <dbReference type="ARBA" id="ARBA00022448"/>
    </source>
</evidence>
<dbReference type="AlphaFoldDB" id="A0A8J3G358"/>
<comment type="similarity">
    <text evidence="1 7">Belongs to the thioredoxin family.</text>
</comment>
<keyword evidence="3" id="KW-0249">Electron transport</keyword>
<dbReference type="InterPro" id="IPR036249">
    <property type="entry name" value="Thioredoxin-like_sf"/>
</dbReference>
<evidence type="ECO:0000256" key="5">
    <source>
        <dbReference type="ARBA" id="ARBA00023284"/>
    </source>
</evidence>
<organism evidence="11 12">
    <name type="scientific">Algimonas arctica</name>
    <dbReference type="NCBI Taxonomy" id="1479486"/>
    <lineage>
        <taxon>Bacteria</taxon>
        <taxon>Pseudomonadati</taxon>
        <taxon>Pseudomonadota</taxon>
        <taxon>Alphaproteobacteria</taxon>
        <taxon>Maricaulales</taxon>
        <taxon>Robiginitomaculaceae</taxon>
        <taxon>Algimonas</taxon>
    </lineage>
</organism>
<dbReference type="InterPro" id="IPR005746">
    <property type="entry name" value="Thioredoxin"/>
</dbReference>
<reference evidence="11" key="1">
    <citation type="journal article" date="2014" name="Int. J. Syst. Evol. Microbiol.">
        <title>Complete genome sequence of Corynebacterium casei LMG S-19264T (=DSM 44701T), isolated from a smear-ripened cheese.</title>
        <authorList>
            <consortium name="US DOE Joint Genome Institute (JGI-PGF)"/>
            <person name="Walter F."/>
            <person name="Albersmeier A."/>
            <person name="Kalinowski J."/>
            <person name="Ruckert C."/>
        </authorList>
    </citation>
    <scope>NUCLEOTIDE SEQUENCE</scope>
    <source>
        <strain evidence="11">KCTC 32513</strain>
    </source>
</reference>
<evidence type="ECO:0000256" key="8">
    <source>
        <dbReference type="PIRSR" id="PIRSR000077-1"/>
    </source>
</evidence>
<evidence type="ECO:0000259" key="10">
    <source>
        <dbReference type="PROSITE" id="PS51352"/>
    </source>
</evidence>
<keyword evidence="12" id="KW-1185">Reference proteome</keyword>
<keyword evidence="4 9" id="KW-1015">Disulfide bond</keyword>